<feature type="region of interest" description="Disordered" evidence="1">
    <location>
        <begin position="191"/>
        <end position="214"/>
    </location>
</feature>
<keyword evidence="2" id="KW-0472">Membrane</keyword>
<sequence>MRRKIPRSPRTLAQQAKSETPSTPARWDNVLKKGPFLVSLSGLFVSATGLIITLAVNGPTLLKNGKDFVEWYRMDQNVSGRSTNTSEGDIEPPAWAVSDDDAVFLDVTVRDGQISGSAVSKRVCKYNLHTDVFVEGSISRNVGHVVFWDCIAGERRTFAEAKVHVNRAAGLLDFNVADQAPGLFPSRFRLGKRSDYDPQPNTPNTSSQSPNADARLEIKKLEDAQFTGSFCEEFLESVKPSKKNSKK</sequence>
<feature type="region of interest" description="Disordered" evidence="1">
    <location>
        <begin position="1"/>
        <end position="25"/>
    </location>
</feature>
<evidence type="ECO:0000313" key="4">
    <source>
        <dbReference type="Proteomes" id="UP001304467"/>
    </source>
</evidence>
<protein>
    <submittedName>
        <fullName evidence="3">Uncharacterized protein</fullName>
    </submittedName>
</protein>
<keyword evidence="2" id="KW-1133">Transmembrane helix</keyword>
<name>A0ABU5WQL7_9BURK</name>
<comment type="caution">
    <text evidence="3">The sequence shown here is derived from an EMBL/GenBank/DDBJ whole genome shotgun (WGS) entry which is preliminary data.</text>
</comment>
<feature type="compositionally biased region" description="Polar residues" evidence="1">
    <location>
        <begin position="202"/>
        <end position="211"/>
    </location>
</feature>
<feature type="compositionally biased region" description="Polar residues" evidence="1">
    <location>
        <begin position="11"/>
        <end position="23"/>
    </location>
</feature>
<organism evidence="3 4">
    <name type="scientific">Burkholderia anthinoferrum</name>
    <dbReference type="NCBI Taxonomy" id="3090833"/>
    <lineage>
        <taxon>Bacteria</taxon>
        <taxon>Pseudomonadati</taxon>
        <taxon>Pseudomonadota</taxon>
        <taxon>Betaproteobacteria</taxon>
        <taxon>Burkholderiales</taxon>
        <taxon>Burkholderiaceae</taxon>
        <taxon>Burkholderia</taxon>
    </lineage>
</organism>
<feature type="transmembrane region" description="Helical" evidence="2">
    <location>
        <begin position="36"/>
        <end position="56"/>
    </location>
</feature>
<evidence type="ECO:0000313" key="3">
    <source>
        <dbReference type="EMBL" id="MEB2580722.1"/>
    </source>
</evidence>
<dbReference type="RefSeq" id="WP_143328694.1">
    <property type="nucleotide sequence ID" value="NZ_JAWRKY010000011.1"/>
</dbReference>
<dbReference type="Proteomes" id="UP001304467">
    <property type="component" value="Unassembled WGS sequence"/>
</dbReference>
<evidence type="ECO:0000256" key="2">
    <source>
        <dbReference type="SAM" id="Phobius"/>
    </source>
</evidence>
<proteinExistence type="predicted"/>
<keyword evidence="2" id="KW-0812">Transmembrane</keyword>
<reference evidence="3 4" key="1">
    <citation type="journal article" date="2023" name="Front. Microbiol.">
        <title>Genomic analyses of Burkholderia respiratory isolates indicates two evolutionarily distinct B. anthina clades.</title>
        <authorList>
            <person name="Pham A."/>
            <person name="Volmer J.G."/>
            <person name="Chambers D.C."/>
            <person name="Smith D.J."/>
            <person name="Reid D.W."/>
            <person name="Burr L."/>
            <person name="Wells T.J."/>
        </authorList>
    </citation>
    <scope>NUCLEOTIDE SEQUENCE [LARGE SCALE GENOMIC DNA]</scope>
    <source>
        <strain evidence="3 4">BCCIQ07A</strain>
    </source>
</reference>
<gene>
    <name evidence="3" type="ORF">SB593_17370</name>
</gene>
<evidence type="ECO:0000256" key="1">
    <source>
        <dbReference type="SAM" id="MobiDB-lite"/>
    </source>
</evidence>
<keyword evidence="4" id="KW-1185">Reference proteome</keyword>
<dbReference type="EMBL" id="JAWRLE010000026">
    <property type="protein sequence ID" value="MEB2580722.1"/>
    <property type="molecule type" value="Genomic_DNA"/>
</dbReference>
<accession>A0ABU5WQL7</accession>